<feature type="region of interest" description="Disordered" evidence="10">
    <location>
        <begin position="102"/>
        <end position="152"/>
    </location>
</feature>
<gene>
    <name evidence="11" type="ORF">BJL86_1924</name>
</gene>
<evidence type="ECO:0000256" key="10">
    <source>
        <dbReference type="SAM" id="MobiDB-lite"/>
    </source>
</evidence>
<dbReference type="RefSeq" id="WP_082908669.1">
    <property type="nucleotide sequence ID" value="NZ_CP015961.1"/>
</dbReference>
<evidence type="ECO:0000256" key="3">
    <source>
        <dbReference type="ARBA" id="ARBA00022990"/>
    </source>
</evidence>
<accession>A0A173LK79</accession>
<dbReference type="KEGG" id="dtm:BJL86_1924"/>
<evidence type="ECO:0000256" key="9">
    <source>
        <dbReference type="ARBA" id="ARBA00048206"/>
    </source>
</evidence>
<protein>
    <recommendedName>
        <fullName evidence="8">DNA-binding protein HupB</fullName>
        <ecNumber evidence="2">1.16.3.1</ecNumber>
    </recommendedName>
    <alternativeName>
        <fullName evidence="6">Histone-like protein</fullName>
    </alternativeName>
</protein>
<dbReference type="PRINTS" id="PR01727">
    <property type="entry name" value="DNABINDINGHU"/>
</dbReference>
<proteinExistence type="inferred from homology"/>
<evidence type="ECO:0000256" key="4">
    <source>
        <dbReference type="ARBA" id="ARBA00023067"/>
    </source>
</evidence>
<name>A0A173LK79_9ACTN</name>
<dbReference type="SMART" id="SM00411">
    <property type="entry name" value="BHL"/>
    <property type="match status" value="1"/>
</dbReference>
<dbReference type="STRING" id="499555.BJL86_1924"/>
<keyword evidence="12" id="KW-1185">Reference proteome</keyword>
<sequence length="152" mass="15923">MNKAEFINALADRLGGDQQLATEALENTLDIIVRTVESGESITFMGFGIFEKRARAARVARNPHTGESIPVAPTMTPVFRPGQYFKAVVQGTNSLPEDRLAAKRTSSHQAFGDGTTGEPRAGIVAPSKPIAALDDGGSSGAERAAKRGGAGK</sequence>
<dbReference type="PANTHER" id="PTHR33175:SF3">
    <property type="entry name" value="DNA-BINDING PROTEIN HU-BETA"/>
    <property type="match status" value="1"/>
</dbReference>
<comment type="subcellular location">
    <subcellularLocation>
        <location evidence="1">Cytoplasm</location>
        <location evidence="1">Nucleoid</location>
    </subcellularLocation>
</comment>
<dbReference type="GO" id="GO:0030527">
    <property type="term" value="F:structural constituent of chromatin"/>
    <property type="evidence" value="ECO:0007669"/>
    <property type="project" value="InterPro"/>
</dbReference>
<reference evidence="11 12" key="1">
    <citation type="submission" date="2016-06" db="EMBL/GenBank/DDBJ databases">
        <title>Complete genome sequence of a saline-alkali tolerant type strain Dietzia timorensis ID05-A0528T.</title>
        <authorList>
            <person name="Wu X."/>
        </authorList>
    </citation>
    <scope>NUCLEOTIDE SEQUENCE [LARGE SCALE GENOMIC DNA]</scope>
    <source>
        <strain evidence="11 12">ID05-A0528</strain>
    </source>
</reference>
<dbReference type="InterPro" id="IPR020816">
    <property type="entry name" value="Histone-like_DNA-bd_CS"/>
</dbReference>
<dbReference type="CDD" id="cd13831">
    <property type="entry name" value="HU"/>
    <property type="match status" value="1"/>
</dbReference>
<dbReference type="GO" id="GO:0003677">
    <property type="term" value="F:DNA binding"/>
    <property type="evidence" value="ECO:0007669"/>
    <property type="project" value="UniProtKB-KW"/>
</dbReference>
<dbReference type="AlphaFoldDB" id="A0A173LK79"/>
<dbReference type="EMBL" id="CP015961">
    <property type="protein sequence ID" value="ANI92695.1"/>
    <property type="molecule type" value="Genomic_DNA"/>
</dbReference>
<dbReference type="Gene3D" id="4.10.520.10">
    <property type="entry name" value="IHF-like DNA-binding proteins"/>
    <property type="match status" value="1"/>
</dbReference>
<dbReference type="GO" id="GO:0005829">
    <property type="term" value="C:cytosol"/>
    <property type="evidence" value="ECO:0007669"/>
    <property type="project" value="TreeGrafter"/>
</dbReference>
<dbReference type="GO" id="GO:0030261">
    <property type="term" value="P:chromosome condensation"/>
    <property type="evidence" value="ECO:0007669"/>
    <property type="project" value="UniProtKB-KW"/>
</dbReference>
<keyword evidence="4" id="KW-0226">DNA condensation</keyword>
<dbReference type="GO" id="GO:0009295">
    <property type="term" value="C:nucleoid"/>
    <property type="evidence" value="ECO:0007669"/>
    <property type="project" value="UniProtKB-SubCell"/>
</dbReference>
<dbReference type="GO" id="GO:0004322">
    <property type="term" value="F:ferroxidase activity"/>
    <property type="evidence" value="ECO:0007669"/>
    <property type="project" value="UniProtKB-EC"/>
</dbReference>
<comment type="similarity">
    <text evidence="7">Belongs to the bacterial histone-like protein family. Long actinobacterial subfamily.</text>
</comment>
<dbReference type="OrthoDB" id="9799835at2"/>
<evidence type="ECO:0000313" key="12">
    <source>
        <dbReference type="Proteomes" id="UP000186104"/>
    </source>
</evidence>
<evidence type="ECO:0000313" key="11">
    <source>
        <dbReference type="EMBL" id="ANI92695.1"/>
    </source>
</evidence>
<dbReference type="InterPro" id="IPR000119">
    <property type="entry name" value="Hist_DNA-bd"/>
</dbReference>
<dbReference type="SUPFAM" id="SSF47729">
    <property type="entry name" value="IHF-like DNA-binding proteins"/>
    <property type="match status" value="1"/>
</dbReference>
<dbReference type="PANTHER" id="PTHR33175">
    <property type="entry name" value="DNA-BINDING PROTEIN HU"/>
    <property type="match status" value="1"/>
</dbReference>
<keyword evidence="5 11" id="KW-0238">DNA-binding</keyword>
<comment type="catalytic activity">
    <reaction evidence="9">
        <text>4 Fe(2+) + O2 + 4 H(+) = 4 Fe(3+) + 2 H2O</text>
        <dbReference type="Rhea" id="RHEA:11148"/>
        <dbReference type="ChEBI" id="CHEBI:15377"/>
        <dbReference type="ChEBI" id="CHEBI:15378"/>
        <dbReference type="ChEBI" id="CHEBI:15379"/>
        <dbReference type="ChEBI" id="CHEBI:29033"/>
        <dbReference type="ChEBI" id="CHEBI:29034"/>
        <dbReference type="EC" id="1.16.3.1"/>
    </reaction>
    <physiologicalReaction direction="left-to-right" evidence="9">
        <dbReference type="Rhea" id="RHEA:11149"/>
    </physiologicalReaction>
</comment>
<keyword evidence="3" id="KW-0007">Acetylation</keyword>
<evidence type="ECO:0000256" key="6">
    <source>
        <dbReference type="ARBA" id="ARBA00032423"/>
    </source>
</evidence>
<evidence type="ECO:0000256" key="2">
    <source>
        <dbReference type="ARBA" id="ARBA00013107"/>
    </source>
</evidence>
<dbReference type="InterPro" id="IPR010992">
    <property type="entry name" value="IHF-like_DNA-bd_dom_sf"/>
</dbReference>
<dbReference type="PROSITE" id="PS00045">
    <property type="entry name" value="HISTONE_LIKE"/>
    <property type="match status" value="1"/>
</dbReference>
<organism evidence="11 12">
    <name type="scientific">Dietzia timorensis</name>
    <dbReference type="NCBI Taxonomy" id="499555"/>
    <lineage>
        <taxon>Bacteria</taxon>
        <taxon>Bacillati</taxon>
        <taxon>Actinomycetota</taxon>
        <taxon>Actinomycetes</taxon>
        <taxon>Mycobacteriales</taxon>
        <taxon>Dietziaceae</taxon>
        <taxon>Dietzia</taxon>
    </lineage>
</organism>
<evidence type="ECO:0000256" key="5">
    <source>
        <dbReference type="ARBA" id="ARBA00023125"/>
    </source>
</evidence>
<dbReference type="Proteomes" id="UP000186104">
    <property type="component" value="Chromosome"/>
</dbReference>
<dbReference type="Pfam" id="PF00216">
    <property type="entry name" value="Bac_DNA_binding"/>
    <property type="match status" value="1"/>
</dbReference>
<evidence type="ECO:0000256" key="8">
    <source>
        <dbReference type="ARBA" id="ARBA00035692"/>
    </source>
</evidence>
<evidence type="ECO:0000256" key="7">
    <source>
        <dbReference type="ARBA" id="ARBA00035660"/>
    </source>
</evidence>
<dbReference type="EC" id="1.16.3.1" evidence="2"/>
<evidence type="ECO:0000256" key="1">
    <source>
        <dbReference type="ARBA" id="ARBA00004453"/>
    </source>
</evidence>